<keyword evidence="2" id="KW-0732">Signal</keyword>
<evidence type="ECO:0000256" key="6">
    <source>
        <dbReference type="SAM" id="Phobius"/>
    </source>
</evidence>
<accession>A0A5C6YYM6</accession>
<evidence type="ECO:0000256" key="5">
    <source>
        <dbReference type="ARBA" id="ARBA00023027"/>
    </source>
</evidence>
<evidence type="ECO:0000256" key="1">
    <source>
        <dbReference type="ARBA" id="ARBA00022630"/>
    </source>
</evidence>
<evidence type="ECO:0000256" key="4">
    <source>
        <dbReference type="ARBA" id="ARBA00022857"/>
    </source>
</evidence>
<keyword evidence="4" id="KW-0521">NADP</keyword>
<name>A0A5C6YYM6_9FLAO</name>
<dbReference type="RefSeq" id="WP_111844769.1">
    <property type="nucleotide sequence ID" value="NZ_UEGI01000009.1"/>
</dbReference>
<keyword evidence="6" id="KW-0812">Transmembrane</keyword>
<dbReference type="PANTHER" id="PTHR46091">
    <property type="entry name" value="BLR7054 PROTEIN"/>
    <property type="match status" value="1"/>
</dbReference>
<proteinExistence type="predicted"/>
<dbReference type="EMBL" id="VORT01000010">
    <property type="protein sequence ID" value="TXD72151.1"/>
    <property type="molecule type" value="Genomic_DNA"/>
</dbReference>
<protein>
    <submittedName>
        <fullName evidence="7">NAD(P)/FAD-dependent oxidoreductase</fullName>
    </submittedName>
</protein>
<evidence type="ECO:0000313" key="8">
    <source>
        <dbReference type="Proteomes" id="UP000321497"/>
    </source>
</evidence>
<dbReference type="Gene3D" id="3.50.50.60">
    <property type="entry name" value="FAD/NAD(P)-binding domain"/>
    <property type="match status" value="2"/>
</dbReference>
<gene>
    <name evidence="7" type="ORF">ESU54_13965</name>
</gene>
<reference evidence="7 8" key="1">
    <citation type="submission" date="2019-08" db="EMBL/GenBank/DDBJ databases">
        <title>Genome of Aequorivita antarctica SW49 (type strain).</title>
        <authorList>
            <person name="Bowman J.P."/>
        </authorList>
    </citation>
    <scope>NUCLEOTIDE SEQUENCE [LARGE SCALE GENOMIC DNA]</scope>
    <source>
        <strain evidence="7 8">SW49</strain>
    </source>
</reference>
<comment type="caution">
    <text evidence="7">The sequence shown here is derived from an EMBL/GenBank/DDBJ whole genome shotgun (WGS) entry which is preliminary data.</text>
</comment>
<dbReference type="PANTHER" id="PTHR46091:SF3">
    <property type="entry name" value="AMINE OXIDASE DOMAIN-CONTAINING PROTEIN"/>
    <property type="match status" value="1"/>
</dbReference>
<keyword evidence="1" id="KW-0285">Flavoprotein</keyword>
<dbReference type="Proteomes" id="UP000321497">
    <property type="component" value="Unassembled WGS sequence"/>
</dbReference>
<keyword evidence="3" id="KW-0274">FAD</keyword>
<dbReference type="SUPFAM" id="SSF51905">
    <property type="entry name" value="FAD/NAD(P)-binding domain"/>
    <property type="match status" value="1"/>
</dbReference>
<sequence>MVKKRYQPYKPSLDFSGLDHIVVGSGMGGITVATWLAKSGKKVAIFERHYVPGGFTHSFKRKDGFQWDVGVHYVGNMAKDSSLRGFFDFLTDGKLDWESMGEVYDVANIEGTEYVFKAGKENFKKQMTAYFPEEEKAIEAYLKLIEKTNRRASAFYFEKIFEPWLSKALGWILRKRYSKFSQRTTWDVLNEITQNQRLISVLCAQCGNYGLSPKNSSFGAHAMVIGHFLEGGYYPVGGADQICEKTLEVFTTHGGKVYINADVTEIVTENNRVKGIKLGEKFIPCKSVLSNIGVNNTFNHLLSEADRKICDFSLKNVQPASAHICLYLGLNQSSEALNLPKHNLWYYKHDGIDKIFEEATLENAPENFAYISFPSAKDPNWENKNPGTATIQAISVGNMEWFETFKDTKWMKRGDEYLVLKKNFETQMLKVLYKFFPQIEGTIVASEVSTPLSTENFTNYKSGEIYGLAHSPERFTLPFLRPKTKIKGLFLTGQDITLVGVAGAMLSGLLCATAILKFGSWKNFKEVRNKKNQFFSGKNQGTNNRL</sequence>
<keyword evidence="5" id="KW-0520">NAD</keyword>
<dbReference type="AlphaFoldDB" id="A0A5C6YYM6"/>
<keyword evidence="8" id="KW-1185">Reference proteome</keyword>
<evidence type="ECO:0000256" key="2">
    <source>
        <dbReference type="ARBA" id="ARBA00022729"/>
    </source>
</evidence>
<keyword evidence="6" id="KW-0472">Membrane</keyword>
<feature type="transmembrane region" description="Helical" evidence="6">
    <location>
        <begin position="496"/>
        <end position="516"/>
    </location>
</feature>
<keyword evidence="6" id="KW-1133">Transmembrane helix</keyword>
<evidence type="ECO:0000256" key="3">
    <source>
        <dbReference type="ARBA" id="ARBA00022827"/>
    </source>
</evidence>
<dbReference type="InterPro" id="IPR052206">
    <property type="entry name" value="Retinol_saturase"/>
</dbReference>
<organism evidence="7 8">
    <name type="scientific">Aequorivita antarctica</name>
    <dbReference type="NCBI Taxonomy" id="153266"/>
    <lineage>
        <taxon>Bacteria</taxon>
        <taxon>Pseudomonadati</taxon>
        <taxon>Bacteroidota</taxon>
        <taxon>Flavobacteriia</taxon>
        <taxon>Flavobacteriales</taxon>
        <taxon>Flavobacteriaceae</taxon>
        <taxon>Aequorivita</taxon>
    </lineage>
</organism>
<evidence type="ECO:0000313" key="7">
    <source>
        <dbReference type="EMBL" id="TXD72151.1"/>
    </source>
</evidence>
<dbReference type="Pfam" id="PF13450">
    <property type="entry name" value="NAD_binding_8"/>
    <property type="match status" value="1"/>
</dbReference>
<dbReference type="InterPro" id="IPR036188">
    <property type="entry name" value="FAD/NAD-bd_sf"/>
</dbReference>
<dbReference type="OrthoDB" id="9789960at2"/>